<feature type="transmembrane region" description="Helical" evidence="1">
    <location>
        <begin position="68"/>
        <end position="88"/>
    </location>
</feature>
<keyword evidence="1" id="KW-0812">Transmembrane</keyword>
<reference evidence="2" key="1">
    <citation type="journal article" date="2014" name="Front. Microbiol.">
        <title>High frequency of phylogenetically diverse reductive dehalogenase-homologous genes in deep subseafloor sedimentary metagenomes.</title>
        <authorList>
            <person name="Kawai M."/>
            <person name="Futagami T."/>
            <person name="Toyoda A."/>
            <person name="Takaki Y."/>
            <person name="Nishi S."/>
            <person name="Hori S."/>
            <person name="Arai W."/>
            <person name="Tsubouchi T."/>
            <person name="Morono Y."/>
            <person name="Uchiyama I."/>
            <person name="Ito T."/>
            <person name="Fujiyama A."/>
            <person name="Inagaki F."/>
            <person name="Takami H."/>
        </authorList>
    </citation>
    <scope>NUCLEOTIDE SEQUENCE</scope>
    <source>
        <strain evidence="2">Expedition CK06-06</strain>
    </source>
</reference>
<keyword evidence="1" id="KW-0472">Membrane</keyword>
<keyword evidence="1" id="KW-1133">Transmembrane helix</keyword>
<evidence type="ECO:0000313" key="2">
    <source>
        <dbReference type="EMBL" id="GAG23248.1"/>
    </source>
</evidence>
<evidence type="ECO:0000256" key="1">
    <source>
        <dbReference type="SAM" id="Phobius"/>
    </source>
</evidence>
<name>X0WFE6_9ZZZZ</name>
<dbReference type="EMBL" id="BARS01031889">
    <property type="protein sequence ID" value="GAG23248.1"/>
    <property type="molecule type" value="Genomic_DNA"/>
</dbReference>
<dbReference type="AlphaFoldDB" id="X0WFE6"/>
<organism evidence="2">
    <name type="scientific">marine sediment metagenome</name>
    <dbReference type="NCBI Taxonomy" id="412755"/>
    <lineage>
        <taxon>unclassified sequences</taxon>
        <taxon>metagenomes</taxon>
        <taxon>ecological metagenomes</taxon>
    </lineage>
</organism>
<feature type="transmembrane region" description="Helical" evidence="1">
    <location>
        <begin position="7"/>
        <end position="26"/>
    </location>
</feature>
<gene>
    <name evidence="2" type="ORF">S01H1_49560</name>
</gene>
<feature type="transmembrane region" description="Helical" evidence="1">
    <location>
        <begin position="94"/>
        <end position="111"/>
    </location>
</feature>
<protein>
    <submittedName>
        <fullName evidence="2">Uncharacterized protein</fullName>
    </submittedName>
</protein>
<comment type="caution">
    <text evidence="2">The sequence shown here is derived from an EMBL/GenBank/DDBJ whole genome shotgun (WGS) entry which is preliminary data.</text>
</comment>
<feature type="non-terminal residue" evidence="2">
    <location>
        <position position="1"/>
    </location>
</feature>
<proteinExistence type="predicted"/>
<accession>X0WFE6</accession>
<sequence>IIGLSGLLAWTAWILIIFKLTPYESMGLSLTFFFITFLIALSCTFTVFGFYFRVWLFKNEIFYKHINVAFRQGFFLSLIAVFCLIFQMMRVLTWWSGLLLVVIAVFLESYFSSKDSELA</sequence>
<feature type="transmembrane region" description="Helical" evidence="1">
    <location>
        <begin position="32"/>
        <end position="56"/>
    </location>
</feature>